<evidence type="ECO:0000256" key="4">
    <source>
        <dbReference type="PIRSR" id="PIRSR619791-2"/>
    </source>
</evidence>
<dbReference type="GO" id="GO:0006979">
    <property type="term" value="P:response to oxidative stress"/>
    <property type="evidence" value="ECO:0007669"/>
    <property type="project" value="InterPro"/>
</dbReference>
<feature type="chain" id="PRO_5040826563" description="Peroxidase" evidence="5">
    <location>
        <begin position="19"/>
        <end position="408"/>
    </location>
</feature>
<evidence type="ECO:0000256" key="1">
    <source>
        <dbReference type="ARBA" id="ARBA00004613"/>
    </source>
</evidence>
<dbReference type="PANTHER" id="PTHR11475:SF4">
    <property type="entry name" value="CHORION PEROXIDASE"/>
    <property type="match status" value="1"/>
</dbReference>
<dbReference type="InterPro" id="IPR037120">
    <property type="entry name" value="Haem_peroxidase_sf_animal"/>
</dbReference>
<dbReference type="GO" id="GO:0005576">
    <property type="term" value="C:extracellular region"/>
    <property type="evidence" value="ECO:0007669"/>
    <property type="project" value="UniProtKB-SubCell"/>
</dbReference>
<sequence>MQLSSFLKLLGVLLIVGAYEVRQASSYEGTSSQQVLDTLNLQNCQSSLAIRLACHKRKYRTFDGTCNKSVQHNTRSRQYTVCPFSPPNYQNGLGPRIASVAGSQIPLTNPRTVTNITQGCGINTDPCPANAPGCVSIPISQANPDDRLANNEDVQCIPLSRSAQSNGEQVNIVSSYIDGSNIYGANFLESETVRDRRANIGLLRVVPLPIPRSDRLPISPPLTDPGTFCRSPRPSDQPCFLFGDFRDNENPTLMTIHILLTREHNRIAHFLHNLNPHWHDERLFQEARKIVIAHLQHVTYKEWLPVLFFSEDLRRDNGILLESPGNFFNGYDPSVDVSTLNSFATAAFRMGHSLIRNSFGQFDKEFVRFSEIPTISFFDPSVVYANNGIDSLHLGLIREPAQQFDRQV</sequence>
<dbReference type="Proteomes" id="UP001163046">
    <property type="component" value="Unassembled WGS sequence"/>
</dbReference>
<keyword evidence="4" id="KW-0479">Metal-binding</keyword>
<accession>A0A9W9Z2W8</accession>
<dbReference type="PANTHER" id="PTHR11475">
    <property type="entry name" value="OXIDASE/PEROXIDASE"/>
    <property type="match status" value="1"/>
</dbReference>
<feature type="binding site" description="axial binding residue" evidence="4">
    <location>
        <position position="352"/>
    </location>
    <ligand>
        <name>heme b</name>
        <dbReference type="ChEBI" id="CHEBI:60344"/>
    </ligand>
    <ligandPart>
        <name>Fe</name>
        <dbReference type="ChEBI" id="CHEBI:18248"/>
    </ligandPart>
</feature>
<keyword evidence="4" id="KW-0349">Heme</keyword>
<dbReference type="PRINTS" id="PR00457">
    <property type="entry name" value="ANPEROXIDASE"/>
</dbReference>
<comment type="caution">
    <text evidence="6">The sequence shown here is derived from an EMBL/GenBank/DDBJ whole genome shotgun (WGS) entry which is preliminary data.</text>
</comment>
<organism evidence="6 7">
    <name type="scientific">Desmophyllum pertusum</name>
    <dbReference type="NCBI Taxonomy" id="174260"/>
    <lineage>
        <taxon>Eukaryota</taxon>
        <taxon>Metazoa</taxon>
        <taxon>Cnidaria</taxon>
        <taxon>Anthozoa</taxon>
        <taxon>Hexacorallia</taxon>
        <taxon>Scleractinia</taxon>
        <taxon>Caryophylliina</taxon>
        <taxon>Caryophylliidae</taxon>
        <taxon>Desmophyllum</taxon>
    </lineage>
</organism>
<proteinExistence type="predicted"/>
<keyword evidence="7" id="KW-1185">Reference proteome</keyword>
<protein>
    <recommendedName>
        <fullName evidence="8">Peroxidase</fullName>
    </recommendedName>
</protein>
<dbReference type="OrthoDB" id="823504at2759"/>
<comment type="subcellular location">
    <subcellularLocation>
        <location evidence="1">Secreted</location>
    </subcellularLocation>
</comment>
<dbReference type="InterPro" id="IPR019791">
    <property type="entry name" value="Haem_peroxidase_animal"/>
</dbReference>
<evidence type="ECO:0000313" key="6">
    <source>
        <dbReference type="EMBL" id="KAJ7374147.1"/>
    </source>
</evidence>
<keyword evidence="2" id="KW-0964">Secreted</keyword>
<keyword evidence="4" id="KW-0408">Iron</keyword>
<keyword evidence="3" id="KW-0325">Glycoprotein</keyword>
<dbReference type="AlphaFoldDB" id="A0A9W9Z2W8"/>
<dbReference type="SUPFAM" id="SSF48113">
    <property type="entry name" value="Heme-dependent peroxidases"/>
    <property type="match status" value="1"/>
</dbReference>
<dbReference type="Pfam" id="PF03098">
    <property type="entry name" value="An_peroxidase"/>
    <property type="match status" value="1"/>
</dbReference>
<evidence type="ECO:0008006" key="8">
    <source>
        <dbReference type="Google" id="ProtNLM"/>
    </source>
</evidence>
<dbReference type="GO" id="GO:0046872">
    <property type="term" value="F:metal ion binding"/>
    <property type="evidence" value="ECO:0007669"/>
    <property type="project" value="UniProtKB-KW"/>
</dbReference>
<dbReference type="GO" id="GO:0004601">
    <property type="term" value="F:peroxidase activity"/>
    <property type="evidence" value="ECO:0007669"/>
    <property type="project" value="InterPro"/>
</dbReference>
<feature type="signal peptide" evidence="5">
    <location>
        <begin position="1"/>
        <end position="18"/>
    </location>
</feature>
<keyword evidence="5" id="KW-0732">Signal</keyword>
<evidence type="ECO:0000256" key="3">
    <source>
        <dbReference type="ARBA" id="ARBA00023180"/>
    </source>
</evidence>
<dbReference type="EMBL" id="MU826829">
    <property type="protein sequence ID" value="KAJ7374147.1"/>
    <property type="molecule type" value="Genomic_DNA"/>
</dbReference>
<dbReference type="Gene3D" id="1.10.640.10">
    <property type="entry name" value="Haem peroxidase domain superfamily, animal type"/>
    <property type="match status" value="1"/>
</dbReference>
<evidence type="ECO:0000256" key="2">
    <source>
        <dbReference type="ARBA" id="ARBA00022525"/>
    </source>
</evidence>
<dbReference type="GO" id="GO:0020037">
    <property type="term" value="F:heme binding"/>
    <property type="evidence" value="ECO:0007669"/>
    <property type="project" value="InterPro"/>
</dbReference>
<dbReference type="InterPro" id="IPR010255">
    <property type="entry name" value="Haem_peroxidase_sf"/>
</dbReference>
<evidence type="ECO:0000313" key="7">
    <source>
        <dbReference type="Proteomes" id="UP001163046"/>
    </source>
</evidence>
<dbReference type="PROSITE" id="PS50292">
    <property type="entry name" value="PEROXIDASE_3"/>
    <property type="match status" value="1"/>
</dbReference>
<name>A0A9W9Z2W8_9CNID</name>
<gene>
    <name evidence="6" type="ORF">OS493_009484</name>
</gene>
<evidence type="ECO:0000256" key="5">
    <source>
        <dbReference type="SAM" id="SignalP"/>
    </source>
</evidence>
<reference evidence="6" key="1">
    <citation type="submission" date="2023-01" db="EMBL/GenBank/DDBJ databases">
        <title>Genome assembly of the deep-sea coral Lophelia pertusa.</title>
        <authorList>
            <person name="Herrera S."/>
            <person name="Cordes E."/>
        </authorList>
    </citation>
    <scope>NUCLEOTIDE SEQUENCE</scope>
    <source>
        <strain evidence="6">USNM1676648</strain>
        <tissue evidence="6">Polyp</tissue>
    </source>
</reference>